<dbReference type="Proteomes" id="UP000736335">
    <property type="component" value="Unassembled WGS sequence"/>
</dbReference>
<proteinExistence type="predicted"/>
<comment type="caution">
    <text evidence="2">The sequence shown here is derived from an EMBL/GenBank/DDBJ whole genome shotgun (WGS) entry which is preliminary data.</text>
</comment>
<evidence type="ECO:0000313" key="2">
    <source>
        <dbReference type="EMBL" id="KAF9785277.1"/>
    </source>
</evidence>
<feature type="compositionally biased region" description="Basic and acidic residues" evidence="1">
    <location>
        <begin position="167"/>
        <end position="182"/>
    </location>
</feature>
<name>A0A9P6L796_9AGAM</name>
<sequence>MHSRLSKTQQKSETKENWILPSGLTVNKFKTYPPLCPQFDQWWDCGEFVKKLSISRVCCDYIKENLSMWWAHLVQFVKESLGFVKEVLHGQTYELVQNKFKTYPLIKVWAKWWGSAPSVRGNDYGVFPLFAGEPEWLGEGRVERGSSGCTVPKSSSGKGRESSGSSRKPEQARGTRVNDSKTKQKIGRQ</sequence>
<keyword evidence="3" id="KW-1185">Reference proteome</keyword>
<organism evidence="2 3">
    <name type="scientific">Thelephora terrestris</name>
    <dbReference type="NCBI Taxonomy" id="56493"/>
    <lineage>
        <taxon>Eukaryota</taxon>
        <taxon>Fungi</taxon>
        <taxon>Dikarya</taxon>
        <taxon>Basidiomycota</taxon>
        <taxon>Agaricomycotina</taxon>
        <taxon>Agaricomycetes</taxon>
        <taxon>Thelephorales</taxon>
        <taxon>Thelephoraceae</taxon>
        <taxon>Thelephora</taxon>
    </lineage>
</organism>
<protein>
    <submittedName>
        <fullName evidence="2">Uncharacterized protein</fullName>
    </submittedName>
</protein>
<feature type="region of interest" description="Disordered" evidence="1">
    <location>
        <begin position="141"/>
        <end position="189"/>
    </location>
</feature>
<dbReference type="AlphaFoldDB" id="A0A9P6L796"/>
<dbReference type="EMBL" id="WIUZ02000007">
    <property type="protein sequence ID" value="KAF9785277.1"/>
    <property type="molecule type" value="Genomic_DNA"/>
</dbReference>
<reference evidence="2" key="2">
    <citation type="submission" date="2020-11" db="EMBL/GenBank/DDBJ databases">
        <authorList>
            <consortium name="DOE Joint Genome Institute"/>
            <person name="Kuo A."/>
            <person name="Miyauchi S."/>
            <person name="Kiss E."/>
            <person name="Drula E."/>
            <person name="Kohler A."/>
            <person name="Sanchez-Garcia M."/>
            <person name="Andreopoulos B."/>
            <person name="Barry K.W."/>
            <person name="Bonito G."/>
            <person name="Buee M."/>
            <person name="Carver A."/>
            <person name="Chen C."/>
            <person name="Cichocki N."/>
            <person name="Clum A."/>
            <person name="Culley D."/>
            <person name="Crous P.W."/>
            <person name="Fauchery L."/>
            <person name="Girlanda M."/>
            <person name="Hayes R."/>
            <person name="Keri Z."/>
            <person name="Labutti K."/>
            <person name="Lipzen A."/>
            <person name="Lombard V."/>
            <person name="Magnuson J."/>
            <person name="Maillard F."/>
            <person name="Morin E."/>
            <person name="Murat C."/>
            <person name="Nolan M."/>
            <person name="Ohm R."/>
            <person name="Pangilinan J."/>
            <person name="Pereira M."/>
            <person name="Perotto S."/>
            <person name="Peter M."/>
            <person name="Riley R."/>
            <person name="Sitrit Y."/>
            <person name="Stielow B."/>
            <person name="Szollosi G."/>
            <person name="Zifcakova L."/>
            <person name="Stursova M."/>
            <person name="Spatafora J.W."/>
            <person name="Tedersoo L."/>
            <person name="Vaario L.-M."/>
            <person name="Yamada A."/>
            <person name="Yan M."/>
            <person name="Wang P."/>
            <person name="Xu J."/>
            <person name="Bruns T."/>
            <person name="Baldrian P."/>
            <person name="Vilgalys R."/>
            <person name="Henrissat B."/>
            <person name="Grigoriev I.V."/>
            <person name="Hibbett D."/>
            <person name="Nagy L.G."/>
            <person name="Martin F.M."/>
        </authorList>
    </citation>
    <scope>NUCLEOTIDE SEQUENCE</scope>
    <source>
        <strain evidence="2">UH-Tt-Lm1</strain>
    </source>
</reference>
<accession>A0A9P6L796</accession>
<feature type="compositionally biased region" description="Low complexity" evidence="1">
    <location>
        <begin position="152"/>
        <end position="166"/>
    </location>
</feature>
<evidence type="ECO:0000313" key="3">
    <source>
        <dbReference type="Proteomes" id="UP000736335"/>
    </source>
</evidence>
<reference evidence="2" key="1">
    <citation type="journal article" date="2020" name="Nat. Commun.">
        <title>Large-scale genome sequencing of mycorrhizal fungi provides insights into the early evolution of symbiotic traits.</title>
        <authorList>
            <person name="Miyauchi S."/>
            <person name="Kiss E."/>
            <person name="Kuo A."/>
            <person name="Drula E."/>
            <person name="Kohler A."/>
            <person name="Sanchez-Garcia M."/>
            <person name="Morin E."/>
            <person name="Andreopoulos B."/>
            <person name="Barry K.W."/>
            <person name="Bonito G."/>
            <person name="Buee M."/>
            <person name="Carver A."/>
            <person name="Chen C."/>
            <person name="Cichocki N."/>
            <person name="Clum A."/>
            <person name="Culley D."/>
            <person name="Crous P.W."/>
            <person name="Fauchery L."/>
            <person name="Girlanda M."/>
            <person name="Hayes R.D."/>
            <person name="Keri Z."/>
            <person name="LaButti K."/>
            <person name="Lipzen A."/>
            <person name="Lombard V."/>
            <person name="Magnuson J."/>
            <person name="Maillard F."/>
            <person name="Murat C."/>
            <person name="Nolan M."/>
            <person name="Ohm R.A."/>
            <person name="Pangilinan J."/>
            <person name="Pereira M.F."/>
            <person name="Perotto S."/>
            <person name="Peter M."/>
            <person name="Pfister S."/>
            <person name="Riley R."/>
            <person name="Sitrit Y."/>
            <person name="Stielow J.B."/>
            <person name="Szollosi G."/>
            <person name="Zifcakova L."/>
            <person name="Stursova M."/>
            <person name="Spatafora J.W."/>
            <person name="Tedersoo L."/>
            <person name="Vaario L.M."/>
            <person name="Yamada A."/>
            <person name="Yan M."/>
            <person name="Wang P."/>
            <person name="Xu J."/>
            <person name="Bruns T."/>
            <person name="Baldrian P."/>
            <person name="Vilgalys R."/>
            <person name="Dunand C."/>
            <person name="Henrissat B."/>
            <person name="Grigoriev I.V."/>
            <person name="Hibbett D."/>
            <person name="Nagy L.G."/>
            <person name="Martin F.M."/>
        </authorList>
    </citation>
    <scope>NUCLEOTIDE SEQUENCE</scope>
    <source>
        <strain evidence="2">UH-Tt-Lm1</strain>
    </source>
</reference>
<gene>
    <name evidence="2" type="ORF">BJ322DRAFT_1020833</name>
</gene>
<evidence type="ECO:0000256" key="1">
    <source>
        <dbReference type="SAM" id="MobiDB-lite"/>
    </source>
</evidence>